<gene>
    <name evidence="1" type="ORF">Q4T40_18615</name>
</gene>
<evidence type="ECO:0000313" key="2">
    <source>
        <dbReference type="Proteomes" id="UP001254848"/>
    </source>
</evidence>
<proteinExistence type="predicted"/>
<dbReference type="EMBL" id="JAUOZS010000001">
    <property type="protein sequence ID" value="MDT8903253.1"/>
    <property type="molecule type" value="Genomic_DNA"/>
</dbReference>
<protein>
    <submittedName>
        <fullName evidence="1">Uncharacterized protein</fullName>
    </submittedName>
</protein>
<reference evidence="1 2" key="1">
    <citation type="submission" date="2023-07" db="EMBL/GenBank/DDBJ databases">
        <title>The novel representative of Negativicutes class, Anaeroselena agilis gen. nov. sp. nov.</title>
        <authorList>
            <person name="Prokofeva M.I."/>
            <person name="Elcheninov A.G."/>
            <person name="Klyukina A."/>
            <person name="Kublanov I.V."/>
            <person name="Frolov E.N."/>
            <person name="Podosokorskaya O.A."/>
        </authorList>
    </citation>
    <scope>NUCLEOTIDE SEQUENCE [LARGE SCALE GENOMIC DNA]</scope>
    <source>
        <strain evidence="1 2">4137-cl</strain>
    </source>
</reference>
<evidence type="ECO:0000313" key="1">
    <source>
        <dbReference type="EMBL" id="MDT8903253.1"/>
    </source>
</evidence>
<sequence length="133" mass="15422">MKIKQIILLAEKILEILKLYENSTFKEMLDDIHGRLLDKNEKIGKETRHFEMDEVLYAISNMSSRDEIITYLNAYNKTDLTTLSKFANLKVRKEETKGTIIDTIANHYSFIALHDKMANRNKETVTAAQAVQK</sequence>
<accession>A0ABU3P2J4</accession>
<dbReference type="RefSeq" id="WP_413781712.1">
    <property type="nucleotide sequence ID" value="NZ_JAUOZS010000001.1"/>
</dbReference>
<organism evidence="1 2">
    <name type="scientific">Anaeroselena agilis</name>
    <dbReference type="NCBI Taxonomy" id="3063788"/>
    <lineage>
        <taxon>Bacteria</taxon>
        <taxon>Bacillati</taxon>
        <taxon>Bacillota</taxon>
        <taxon>Negativicutes</taxon>
        <taxon>Acetonemataceae</taxon>
        <taxon>Anaeroselena</taxon>
    </lineage>
</organism>
<dbReference type="Proteomes" id="UP001254848">
    <property type="component" value="Unassembled WGS sequence"/>
</dbReference>
<keyword evidence="2" id="KW-1185">Reference proteome</keyword>
<comment type="caution">
    <text evidence="1">The sequence shown here is derived from an EMBL/GenBank/DDBJ whole genome shotgun (WGS) entry which is preliminary data.</text>
</comment>
<name>A0ABU3P2J4_9FIRM</name>